<name>A0ABP7TFK8_9BURK</name>
<dbReference type="Pfam" id="PF13369">
    <property type="entry name" value="Transglut_core2"/>
    <property type="match status" value="1"/>
</dbReference>
<dbReference type="Proteomes" id="UP001501353">
    <property type="component" value="Unassembled WGS sequence"/>
</dbReference>
<comment type="similarity">
    <text evidence="1">Belongs to the UPF0162 family.</text>
</comment>
<protein>
    <submittedName>
        <fullName evidence="3">Tetratricopeptide repeat protein</fullName>
    </submittedName>
</protein>
<accession>A0ABP7TFK8</accession>
<sequence length="277" mass="31293">MITPLDFFGSLVQRKDSIPLFEAALTLAQDADPQFDLGAAQAEVDQMAAKLCKRLPADTAQIQKLRLLNHYFYRELGFAGNINNYYDPDNSYLHRVIRTRRGIPISLAMLYMEIAQQIGLDVQGISFPGHFLMKLSTQSGEVILDPVNGASLSREDLEERLEPFVAQIISAGKPLAEYLEPASPHAILVRMLRNLKSLFAERERWQKLLDVQERLLLLLPDDSIERRDRGIAFANLDCPKPALADIEAYLAKRPEAEDADTLRGRLPALREAIRRLN</sequence>
<keyword evidence="4" id="KW-1185">Reference proteome</keyword>
<dbReference type="InterPro" id="IPR032698">
    <property type="entry name" value="SirB1_N"/>
</dbReference>
<proteinExistence type="inferred from homology"/>
<organism evidence="3 4">
    <name type="scientific">Actimicrobium antarcticum</name>
    <dbReference type="NCBI Taxonomy" id="1051899"/>
    <lineage>
        <taxon>Bacteria</taxon>
        <taxon>Pseudomonadati</taxon>
        <taxon>Pseudomonadota</taxon>
        <taxon>Betaproteobacteria</taxon>
        <taxon>Burkholderiales</taxon>
        <taxon>Oxalobacteraceae</taxon>
        <taxon>Actimicrobium</taxon>
    </lineage>
</organism>
<comment type="caution">
    <text evidence="3">The sequence shown here is derived from an EMBL/GenBank/DDBJ whole genome shotgun (WGS) entry which is preliminary data.</text>
</comment>
<evidence type="ECO:0000313" key="4">
    <source>
        <dbReference type="Proteomes" id="UP001501353"/>
    </source>
</evidence>
<feature type="domain" description="Protein SirB1 N-terminal" evidence="2">
    <location>
        <begin position="40"/>
        <end position="193"/>
    </location>
</feature>
<evidence type="ECO:0000313" key="3">
    <source>
        <dbReference type="EMBL" id="GAA4025326.1"/>
    </source>
</evidence>
<gene>
    <name evidence="3" type="ORF">GCM10022212_23770</name>
</gene>
<dbReference type="Pfam" id="PF13371">
    <property type="entry name" value="TPR_9"/>
    <property type="match status" value="1"/>
</dbReference>
<dbReference type="RefSeq" id="WP_344763523.1">
    <property type="nucleotide sequence ID" value="NZ_BAAAZE010000008.1"/>
</dbReference>
<dbReference type="PANTHER" id="PTHR31350">
    <property type="entry name" value="SI:DKEY-261L7.2"/>
    <property type="match status" value="1"/>
</dbReference>
<reference evidence="4" key="1">
    <citation type="journal article" date="2019" name="Int. J. Syst. Evol. Microbiol.">
        <title>The Global Catalogue of Microorganisms (GCM) 10K type strain sequencing project: providing services to taxonomists for standard genome sequencing and annotation.</title>
        <authorList>
            <consortium name="The Broad Institute Genomics Platform"/>
            <consortium name="The Broad Institute Genome Sequencing Center for Infectious Disease"/>
            <person name="Wu L."/>
            <person name="Ma J."/>
        </authorList>
    </citation>
    <scope>NUCLEOTIDE SEQUENCE [LARGE SCALE GENOMIC DNA]</scope>
    <source>
        <strain evidence="4">JCM 16673</strain>
    </source>
</reference>
<evidence type="ECO:0000256" key="1">
    <source>
        <dbReference type="ARBA" id="ARBA00007100"/>
    </source>
</evidence>
<dbReference type="EMBL" id="BAAAZE010000008">
    <property type="protein sequence ID" value="GAA4025326.1"/>
    <property type="molecule type" value="Genomic_DNA"/>
</dbReference>
<dbReference type="PANTHER" id="PTHR31350:SF21">
    <property type="entry name" value="F-BOX ONLY PROTEIN 21"/>
    <property type="match status" value="1"/>
</dbReference>
<evidence type="ECO:0000259" key="2">
    <source>
        <dbReference type="Pfam" id="PF13369"/>
    </source>
</evidence>